<gene>
    <name evidence="1" type="ORF">LXT12_25665</name>
</gene>
<proteinExistence type="predicted"/>
<sequence>MNVRPLPVALETQQPDETLRHLERARALERFVQNRRANPRNVEEARRLLASLA</sequence>
<dbReference type="RefSeq" id="WP_233395201.1">
    <property type="nucleotide sequence ID" value="NZ_JAJTWT010000020.1"/>
</dbReference>
<comment type="caution">
    <text evidence="1">The sequence shown here is derived from an EMBL/GenBank/DDBJ whole genome shotgun (WGS) entry which is preliminary data.</text>
</comment>
<accession>A0ABS8XPR3</accession>
<dbReference type="EMBL" id="JAJTWT010000020">
    <property type="protein sequence ID" value="MCE4540629.1"/>
    <property type="molecule type" value="Genomic_DNA"/>
</dbReference>
<reference evidence="1 2" key="1">
    <citation type="submission" date="2021-12" db="EMBL/GenBank/DDBJ databases">
        <title>Genome seq of p7.</title>
        <authorList>
            <person name="Seo T."/>
        </authorList>
    </citation>
    <scope>NUCLEOTIDE SEQUENCE [LARGE SCALE GENOMIC DNA]</scope>
    <source>
        <strain evidence="1 2">P7</strain>
    </source>
</reference>
<name>A0ABS8XPR3_9BURK</name>
<organism evidence="1 2">
    <name type="scientific">Pelomonas caseinilytica</name>
    <dbReference type="NCBI Taxonomy" id="2906763"/>
    <lineage>
        <taxon>Bacteria</taxon>
        <taxon>Pseudomonadati</taxon>
        <taxon>Pseudomonadota</taxon>
        <taxon>Betaproteobacteria</taxon>
        <taxon>Burkholderiales</taxon>
        <taxon>Sphaerotilaceae</taxon>
        <taxon>Roseateles</taxon>
    </lineage>
</organism>
<evidence type="ECO:0000313" key="1">
    <source>
        <dbReference type="EMBL" id="MCE4540629.1"/>
    </source>
</evidence>
<evidence type="ECO:0000313" key="2">
    <source>
        <dbReference type="Proteomes" id="UP001201463"/>
    </source>
</evidence>
<keyword evidence="2" id="KW-1185">Reference proteome</keyword>
<dbReference type="Proteomes" id="UP001201463">
    <property type="component" value="Unassembled WGS sequence"/>
</dbReference>
<protein>
    <submittedName>
        <fullName evidence="1">Uncharacterized protein</fullName>
    </submittedName>
</protein>